<evidence type="ECO:0000259" key="9">
    <source>
        <dbReference type="Pfam" id="PF06808"/>
    </source>
</evidence>
<dbReference type="EMBL" id="AP019416">
    <property type="protein sequence ID" value="BBI54714.1"/>
    <property type="molecule type" value="Genomic_DNA"/>
</dbReference>
<sequence>MVGLFLEGIAAILVLVPILHPIAMALGIDPLHFGIVVIFNLMMGLITPPMGLCLFVADSVSGVGMGPIIRRILPMLGVQFLILLLITFVPALVTFLPRLAGY</sequence>
<evidence type="ECO:0000313" key="11">
    <source>
        <dbReference type="Proteomes" id="UP000289555"/>
    </source>
</evidence>
<evidence type="ECO:0000256" key="1">
    <source>
        <dbReference type="ARBA" id="ARBA00004429"/>
    </source>
</evidence>
<keyword evidence="5 8" id="KW-1133">Transmembrane helix</keyword>
<keyword evidence="4 8" id="KW-0812">Transmembrane</keyword>
<accession>A0ABM7GV42</accession>
<evidence type="ECO:0000256" key="4">
    <source>
        <dbReference type="ARBA" id="ARBA00022692"/>
    </source>
</evidence>
<name>A0ABM7GV42_9GAMM</name>
<evidence type="ECO:0000256" key="2">
    <source>
        <dbReference type="ARBA" id="ARBA00022475"/>
    </source>
</evidence>
<feature type="transmembrane region" description="Helical" evidence="8">
    <location>
        <begin position="72"/>
        <end position="96"/>
    </location>
</feature>
<dbReference type="PANTHER" id="PTHR33362:SF3">
    <property type="entry name" value="SIALIC ACID TRAP TRANSPORTER PERMEASE PROTEIN SIAT"/>
    <property type="match status" value="1"/>
</dbReference>
<keyword evidence="7" id="KW-0813">Transport</keyword>
<comment type="subcellular location">
    <subcellularLocation>
        <location evidence="1 7">Cell inner membrane</location>
        <topology evidence="1 7">Multi-pass membrane protein</topology>
    </subcellularLocation>
</comment>
<dbReference type="PANTHER" id="PTHR33362">
    <property type="entry name" value="SIALIC ACID TRAP TRANSPORTER PERMEASE PROTEIN SIAT-RELATED"/>
    <property type="match status" value="1"/>
</dbReference>
<evidence type="ECO:0000256" key="8">
    <source>
        <dbReference type="SAM" id="Phobius"/>
    </source>
</evidence>
<keyword evidence="6 8" id="KW-0472">Membrane</keyword>
<dbReference type="InterPro" id="IPR004681">
    <property type="entry name" value="TRAP_DctM"/>
</dbReference>
<dbReference type="InterPro" id="IPR010656">
    <property type="entry name" value="DctM"/>
</dbReference>
<reference evidence="11" key="1">
    <citation type="journal article" date="2019" name="Microbiol. Resour. Announc.">
        <title>Complete Genome Sequence of Halomonas olivaria, a Moderately Halophilic Bacterium Isolated from Olive Processing Effluents, Obtained by Nanopore Sequencing.</title>
        <authorList>
            <person name="Nagata S."/>
            <person name="Ii K.M."/>
            <person name="Tsukimi T."/>
            <person name="Miura M.C."/>
            <person name="Galipon J."/>
            <person name="Arakawa K."/>
        </authorList>
    </citation>
    <scope>NUCLEOTIDE SEQUENCE [LARGE SCALE GENOMIC DNA]</scope>
    <source>
        <strain evidence="11">TYRC17</strain>
    </source>
</reference>
<evidence type="ECO:0000256" key="7">
    <source>
        <dbReference type="RuleBase" id="RU369079"/>
    </source>
</evidence>
<comment type="function">
    <text evidence="7">Part of the tripartite ATP-independent periplasmic (TRAP) transport system.</text>
</comment>
<keyword evidence="11" id="KW-1185">Reference proteome</keyword>
<gene>
    <name evidence="10" type="ORF">HORIV_71350</name>
</gene>
<evidence type="ECO:0000256" key="6">
    <source>
        <dbReference type="ARBA" id="ARBA00023136"/>
    </source>
</evidence>
<keyword evidence="2" id="KW-1003">Cell membrane</keyword>
<keyword evidence="3 7" id="KW-0997">Cell inner membrane</keyword>
<dbReference type="Proteomes" id="UP000289555">
    <property type="component" value="Chromosome"/>
</dbReference>
<feature type="domain" description="TRAP C4-dicarboxylate transport system permease DctM subunit" evidence="9">
    <location>
        <begin position="2"/>
        <end position="92"/>
    </location>
</feature>
<organism evidence="10 11">
    <name type="scientific">Vreelandella olivaria</name>
    <dbReference type="NCBI Taxonomy" id="390919"/>
    <lineage>
        <taxon>Bacteria</taxon>
        <taxon>Pseudomonadati</taxon>
        <taxon>Pseudomonadota</taxon>
        <taxon>Gammaproteobacteria</taxon>
        <taxon>Oceanospirillales</taxon>
        <taxon>Halomonadaceae</taxon>
        <taxon>Vreelandella</taxon>
    </lineage>
</organism>
<evidence type="ECO:0000256" key="5">
    <source>
        <dbReference type="ARBA" id="ARBA00022989"/>
    </source>
</evidence>
<evidence type="ECO:0000313" key="10">
    <source>
        <dbReference type="EMBL" id="BBI54714.1"/>
    </source>
</evidence>
<evidence type="ECO:0000256" key="3">
    <source>
        <dbReference type="ARBA" id="ARBA00022519"/>
    </source>
</evidence>
<feature type="transmembrane region" description="Helical" evidence="8">
    <location>
        <begin position="37"/>
        <end position="60"/>
    </location>
</feature>
<dbReference type="Pfam" id="PF06808">
    <property type="entry name" value="DctM"/>
    <property type="match status" value="1"/>
</dbReference>
<proteinExistence type="predicted"/>
<protein>
    <recommendedName>
        <fullName evidence="9">TRAP C4-dicarboxylate transport system permease DctM subunit domain-containing protein</fullName>
    </recommendedName>
</protein>